<dbReference type="Pfam" id="PF00589">
    <property type="entry name" value="Phage_integrase"/>
    <property type="match status" value="1"/>
</dbReference>
<dbReference type="GO" id="GO:0003677">
    <property type="term" value="F:DNA binding"/>
    <property type="evidence" value="ECO:0007669"/>
    <property type="project" value="InterPro"/>
</dbReference>
<keyword evidence="1" id="KW-0233">DNA recombination</keyword>
<comment type="caution">
    <text evidence="3">The sequence shown here is derived from an EMBL/GenBank/DDBJ whole genome shotgun (WGS) entry which is preliminary data.</text>
</comment>
<dbReference type="Gene3D" id="1.10.443.10">
    <property type="entry name" value="Intergrase catalytic core"/>
    <property type="match status" value="1"/>
</dbReference>
<evidence type="ECO:0000313" key="3">
    <source>
        <dbReference type="EMBL" id="KWK72282.1"/>
    </source>
</evidence>
<dbReference type="InterPro" id="IPR011010">
    <property type="entry name" value="DNA_brk_join_enz"/>
</dbReference>
<dbReference type="InterPro" id="IPR013762">
    <property type="entry name" value="Integrase-like_cat_sf"/>
</dbReference>
<evidence type="ECO:0000256" key="1">
    <source>
        <dbReference type="ARBA" id="ARBA00023172"/>
    </source>
</evidence>
<gene>
    <name evidence="3" type="ORF">WM16_18615</name>
</gene>
<dbReference type="GO" id="GO:0015074">
    <property type="term" value="P:DNA integration"/>
    <property type="evidence" value="ECO:0007669"/>
    <property type="project" value="InterPro"/>
</dbReference>
<evidence type="ECO:0000313" key="4">
    <source>
        <dbReference type="Proteomes" id="UP000065504"/>
    </source>
</evidence>
<dbReference type="EMBL" id="LPLU01000098">
    <property type="protein sequence ID" value="KWK72282.1"/>
    <property type="molecule type" value="Genomic_DNA"/>
</dbReference>
<protein>
    <recommendedName>
        <fullName evidence="2">Tyr recombinase domain-containing protein</fullName>
    </recommendedName>
</protein>
<dbReference type="SUPFAM" id="SSF56349">
    <property type="entry name" value="DNA breaking-rejoining enzymes"/>
    <property type="match status" value="1"/>
</dbReference>
<dbReference type="AlphaFoldDB" id="A0A125JT96"/>
<dbReference type="Proteomes" id="UP000065504">
    <property type="component" value="Unassembled WGS sequence"/>
</dbReference>
<feature type="domain" description="Tyr recombinase" evidence="2">
    <location>
        <begin position="90"/>
        <end position="127"/>
    </location>
</feature>
<evidence type="ECO:0000259" key="2">
    <source>
        <dbReference type="Pfam" id="PF00589"/>
    </source>
</evidence>
<reference evidence="3 4" key="1">
    <citation type="submission" date="2015-11" db="EMBL/GenBank/DDBJ databases">
        <title>Expanding the genomic diversity of Burkholderia species for the development of highly accurate diagnostics.</title>
        <authorList>
            <person name="Sahl J."/>
            <person name="Keim P."/>
            <person name="Wagner D."/>
        </authorList>
    </citation>
    <scope>NUCLEOTIDE SEQUENCE [LARGE SCALE GENOMIC DNA]</scope>
    <source>
        <strain evidence="3 4">MSMB782WGS</strain>
    </source>
</reference>
<organism evidence="3 4">
    <name type="scientific">Burkholderia ubonensis</name>
    <dbReference type="NCBI Taxonomy" id="101571"/>
    <lineage>
        <taxon>Bacteria</taxon>
        <taxon>Pseudomonadati</taxon>
        <taxon>Pseudomonadota</taxon>
        <taxon>Betaproteobacteria</taxon>
        <taxon>Burkholderiales</taxon>
        <taxon>Burkholderiaceae</taxon>
        <taxon>Burkholderia</taxon>
        <taxon>Burkholderia cepacia complex</taxon>
    </lineage>
</organism>
<accession>A0A125JT96</accession>
<name>A0A125JT96_9BURK</name>
<proteinExistence type="predicted"/>
<dbReference type="GO" id="GO:0006310">
    <property type="term" value="P:DNA recombination"/>
    <property type="evidence" value="ECO:0007669"/>
    <property type="project" value="UniProtKB-KW"/>
</dbReference>
<sequence length="142" mass="15602">MTTPVSTGSALRPLPIDALTVPAALDGRAGANRSRTGHAQIAATNDLDAVRAWLARFVDTPTTFQNYRKEAERLLPWAVIACGKPLSLSRHSAGSHMADGRLDLRIVRDNLGHASLTTTSQYLHADDDVRHRETEEKHRIGW</sequence>
<dbReference type="InterPro" id="IPR002104">
    <property type="entry name" value="Integrase_catalytic"/>
</dbReference>